<keyword evidence="2" id="KW-1133">Transmembrane helix</keyword>
<feature type="transmembrane region" description="Helical" evidence="2">
    <location>
        <begin position="162"/>
        <end position="180"/>
    </location>
</feature>
<dbReference type="EMBL" id="FTMD01000006">
    <property type="protein sequence ID" value="SIQ69104.1"/>
    <property type="molecule type" value="Genomic_DNA"/>
</dbReference>
<evidence type="ECO:0000313" key="3">
    <source>
        <dbReference type="EMBL" id="SIQ69104.1"/>
    </source>
</evidence>
<dbReference type="STRING" id="34027.SAMN05421829_10643"/>
<feature type="transmembrane region" description="Helical" evidence="2">
    <location>
        <begin position="311"/>
        <end position="330"/>
    </location>
</feature>
<feature type="transmembrane region" description="Helical" evidence="2">
    <location>
        <begin position="108"/>
        <end position="129"/>
    </location>
</feature>
<feature type="repeat" description="TPR" evidence="1">
    <location>
        <begin position="562"/>
        <end position="595"/>
    </location>
</feature>
<feature type="transmembrane region" description="Helical" evidence="2">
    <location>
        <begin position="136"/>
        <end position="156"/>
    </location>
</feature>
<dbReference type="SUPFAM" id="SSF48452">
    <property type="entry name" value="TPR-like"/>
    <property type="match status" value="1"/>
</dbReference>
<dbReference type="InterPro" id="IPR019734">
    <property type="entry name" value="TPR_rpt"/>
</dbReference>
<keyword evidence="1" id="KW-0802">TPR repeat</keyword>
<dbReference type="Proteomes" id="UP000186819">
    <property type="component" value="Unassembled WGS sequence"/>
</dbReference>
<keyword evidence="4" id="KW-1185">Reference proteome</keyword>
<feature type="transmembrane region" description="Helical" evidence="2">
    <location>
        <begin position="37"/>
        <end position="55"/>
    </location>
</feature>
<keyword evidence="2" id="KW-0812">Transmembrane</keyword>
<feature type="transmembrane region" description="Helical" evidence="2">
    <location>
        <begin position="374"/>
        <end position="393"/>
    </location>
</feature>
<sequence>MMSNGRPSGGVDNYTTMTGKMNGRLWGAGGALTSSRVLLLLLYVIIAFVLVSLFARPGYLDFVTPNHSDLYRYYLIAHERWSSADFLSPRPVMLAYLRLAGIFDAENALAVLLVVPSLVFIALTILLVERIIGHRFPLWAIGIYMFIVVGSPLYFPIAQYDFGGMLAGALSVVAVLMWLNQIEVEGGRVRLSQLVFPIVIFWLSVEAKPTYGVSIAGMAFVFDLLSRGRKGRWLTTGAVVSVIALVFIKDAVLGSKFLRLDTASDAYTLAVSPRRNIELLLFYLVSGIGVPVMVAATIASTSFIAGRHWKFILYAIACAVGATIPMALLVNREWDIYGWYSLVPVALIVVVGVIKFSEIGLNSRKLSVSGAARIAGLAGIITAVAIHAFSFAASTEWSVENQRYGKAVLSSLRLLHSQQGQKVLIAGVRGPYHPFRNTRYVLTRFPEVGKFDLILRRSERGWNNMSKELVNGVYADEAAVGGYDKVYVFGKSGSLEQVTDGPRLQEMLPAERILLLVCGITWRSIDDVVVVGRALECANEAAEYQATVSLAEDAVRRHLLSSWIYLHYGAALAEMGRLSEAQQYIKMGLDLEPNNPALAALKRNVEQR</sequence>
<feature type="transmembrane region" description="Helical" evidence="2">
    <location>
        <begin position="210"/>
        <end position="226"/>
    </location>
</feature>
<name>A0A1N6UTY5_9RHOO</name>
<keyword evidence="2" id="KW-0472">Membrane</keyword>
<evidence type="ECO:0000256" key="1">
    <source>
        <dbReference type="PROSITE-ProRule" id="PRU00339"/>
    </source>
</evidence>
<feature type="transmembrane region" description="Helical" evidence="2">
    <location>
        <begin position="233"/>
        <end position="252"/>
    </location>
</feature>
<dbReference type="InterPro" id="IPR011990">
    <property type="entry name" value="TPR-like_helical_dom_sf"/>
</dbReference>
<evidence type="ECO:0000313" key="4">
    <source>
        <dbReference type="Proteomes" id="UP000186819"/>
    </source>
</evidence>
<organism evidence="3 4">
    <name type="scientific">Aromatoleum tolulyticum</name>
    <dbReference type="NCBI Taxonomy" id="34027"/>
    <lineage>
        <taxon>Bacteria</taxon>
        <taxon>Pseudomonadati</taxon>
        <taxon>Pseudomonadota</taxon>
        <taxon>Betaproteobacteria</taxon>
        <taxon>Rhodocyclales</taxon>
        <taxon>Rhodocyclaceae</taxon>
        <taxon>Aromatoleum</taxon>
    </lineage>
</organism>
<proteinExistence type="predicted"/>
<dbReference type="AlphaFoldDB" id="A0A1N6UTY5"/>
<reference evidence="4" key="1">
    <citation type="submission" date="2017-01" db="EMBL/GenBank/DDBJ databases">
        <authorList>
            <person name="Varghese N."/>
            <person name="Submissions S."/>
        </authorList>
    </citation>
    <scope>NUCLEOTIDE SEQUENCE [LARGE SCALE GENOMIC DNA]</scope>
    <source>
        <strain evidence="4">ATCC 51758</strain>
    </source>
</reference>
<evidence type="ECO:0000256" key="2">
    <source>
        <dbReference type="SAM" id="Phobius"/>
    </source>
</evidence>
<accession>A0A1N6UTY5</accession>
<feature type="transmembrane region" description="Helical" evidence="2">
    <location>
        <begin position="280"/>
        <end position="299"/>
    </location>
</feature>
<dbReference type="PROSITE" id="PS50005">
    <property type="entry name" value="TPR"/>
    <property type="match status" value="1"/>
</dbReference>
<dbReference type="Gene3D" id="1.25.40.10">
    <property type="entry name" value="Tetratricopeptide repeat domain"/>
    <property type="match status" value="1"/>
</dbReference>
<protein>
    <submittedName>
        <fullName evidence="3">Uncharacterized protein</fullName>
    </submittedName>
</protein>
<gene>
    <name evidence="3" type="ORF">SAMN05421829_10643</name>
</gene>
<feature type="transmembrane region" description="Helical" evidence="2">
    <location>
        <begin position="336"/>
        <end position="354"/>
    </location>
</feature>